<organism evidence="2 3">
    <name type="scientific">Legionella worsleiensis</name>
    <dbReference type="NCBI Taxonomy" id="45076"/>
    <lineage>
        <taxon>Bacteria</taxon>
        <taxon>Pseudomonadati</taxon>
        <taxon>Pseudomonadota</taxon>
        <taxon>Gammaproteobacteria</taxon>
        <taxon>Legionellales</taxon>
        <taxon>Legionellaceae</taxon>
        <taxon>Legionella</taxon>
    </lineage>
</organism>
<proteinExistence type="predicted"/>
<comment type="caution">
    <text evidence="2">The sequence shown here is derived from an EMBL/GenBank/DDBJ whole genome shotgun (WGS) entry which is preliminary data.</text>
</comment>
<sequence length="552" mass="63153">MYIFFYSITYENKPILWSYSEGSATAQCCYKLAGEKDLVEHQLINNCLTGIPGIEIRNGIATIPDFDNFKTKYPFNFVLPLDIHRATPASPSSIRSSTFFAPRSEHPIPIPSSTRSNIPSSPRARSPRVRFALTFMSLMEPYQGETLIYDPAADPNIIANNENNLEKLLRLKVHSLASINLTLQVINNINLYIIRQQQINALKCLFDQELIPAINEFQKDGKIPGDVLEYFALAVRDIMVNSKLNNKDTLFELNFKENNEPIPVEFNYEIRAVYAKKMISSLSYLVNERIEPDTQDLELRRWLINFKRHLHLNDESIRKYSLRTKDLAFIRKTISSLEQSIVCSGLIDHDYRLIKTDDLIENGQLDFALLVAAIGAMHEGETTLRYALERLDKESYQIPERIGISIPEPLTSLSCIIKTWFQTILSQTTKDKLKEQGLINLVKKILNVVIPLFSSATKGDSRCVEARFISHTIHTSDTDVYVTRIWKEALNECFLRETPHLNQKVKEKVKPEKLQHLLFKITQDVLNEQLKLLLTAEHDIQSQASCSSSSSV</sequence>
<dbReference type="PATRIC" id="fig|45076.6.peg.763"/>
<name>A0A0W1AJ65_9GAMM</name>
<evidence type="ECO:0000313" key="3">
    <source>
        <dbReference type="Proteomes" id="UP000054662"/>
    </source>
</evidence>
<protein>
    <submittedName>
        <fullName evidence="2">Uncharacterized protein</fullName>
    </submittedName>
</protein>
<dbReference type="STRING" id="45076.Lwor_0695"/>
<keyword evidence="3" id="KW-1185">Reference proteome</keyword>
<evidence type="ECO:0000313" key="2">
    <source>
        <dbReference type="EMBL" id="KTD81418.1"/>
    </source>
</evidence>
<dbReference type="Proteomes" id="UP000054662">
    <property type="component" value="Unassembled WGS sequence"/>
</dbReference>
<reference evidence="2 3" key="1">
    <citation type="submission" date="2015-11" db="EMBL/GenBank/DDBJ databases">
        <title>Genomic analysis of 38 Legionella species identifies large and diverse effector repertoires.</title>
        <authorList>
            <person name="Burstein D."/>
            <person name="Amaro F."/>
            <person name="Zusman T."/>
            <person name="Lifshitz Z."/>
            <person name="Cohen O."/>
            <person name="Gilbert J.A."/>
            <person name="Pupko T."/>
            <person name="Shuman H.A."/>
            <person name="Segal G."/>
        </authorList>
    </citation>
    <scope>NUCLEOTIDE SEQUENCE [LARGE SCALE GENOMIC DNA]</scope>
    <source>
        <strain evidence="2 3">ATCC 49508</strain>
    </source>
</reference>
<gene>
    <name evidence="2" type="ORF">Lwor_0695</name>
</gene>
<accession>A0A0W1AJ65</accession>
<dbReference type="EMBL" id="LNZC01000005">
    <property type="protein sequence ID" value="KTD81418.1"/>
    <property type="molecule type" value="Genomic_DNA"/>
</dbReference>
<dbReference type="AlphaFoldDB" id="A0A0W1AJ65"/>
<feature type="region of interest" description="Disordered" evidence="1">
    <location>
        <begin position="102"/>
        <end position="123"/>
    </location>
</feature>
<evidence type="ECO:0000256" key="1">
    <source>
        <dbReference type="SAM" id="MobiDB-lite"/>
    </source>
</evidence>